<feature type="transmembrane region" description="Helical" evidence="6">
    <location>
        <begin position="218"/>
        <end position="235"/>
    </location>
</feature>
<name>A0A140LCW0_9FIRM</name>
<feature type="transmembrane region" description="Helical" evidence="6">
    <location>
        <begin position="396"/>
        <end position="416"/>
    </location>
</feature>
<feature type="transmembrane region" description="Helical" evidence="6">
    <location>
        <begin position="53"/>
        <end position="79"/>
    </location>
</feature>
<feature type="transmembrane region" description="Helical" evidence="6">
    <location>
        <begin position="242"/>
        <end position="262"/>
    </location>
</feature>
<feature type="transmembrane region" description="Helical" evidence="6">
    <location>
        <begin position="169"/>
        <end position="189"/>
    </location>
</feature>
<evidence type="ECO:0000256" key="4">
    <source>
        <dbReference type="ARBA" id="ARBA00022989"/>
    </source>
</evidence>
<evidence type="ECO:0000256" key="1">
    <source>
        <dbReference type="ARBA" id="ARBA00004141"/>
    </source>
</evidence>
<comment type="similarity">
    <text evidence="2">Belongs to the TMEM19 family.</text>
</comment>
<feature type="transmembrane region" description="Helical" evidence="6">
    <location>
        <begin position="129"/>
        <end position="148"/>
    </location>
</feature>
<dbReference type="EC" id="2.7.1.182" evidence="7"/>
<dbReference type="PANTHER" id="PTHR13353:SF5">
    <property type="entry name" value="TRANSMEMBRANE PROTEIN 19"/>
    <property type="match status" value="1"/>
</dbReference>
<dbReference type="GO" id="GO:0010276">
    <property type="term" value="F:phytol kinase activity"/>
    <property type="evidence" value="ECO:0007669"/>
    <property type="project" value="UniProtKB-EC"/>
</dbReference>
<dbReference type="Pfam" id="PF01940">
    <property type="entry name" value="DUF92"/>
    <property type="match status" value="1"/>
</dbReference>
<accession>A0A140LCW0</accession>
<keyword evidence="7" id="KW-0808">Transferase</keyword>
<dbReference type="PATRIC" id="fig|520764.3.peg.476"/>
<keyword evidence="7" id="KW-0418">Kinase</keyword>
<evidence type="ECO:0000313" key="7">
    <source>
        <dbReference type="EMBL" id="KXG78385.1"/>
    </source>
</evidence>
<evidence type="ECO:0000313" key="8">
    <source>
        <dbReference type="Proteomes" id="UP000070427"/>
    </source>
</evidence>
<gene>
    <name evidence="7" type="primary">vte5</name>
    <name evidence="7" type="ORF">AN618_04510</name>
</gene>
<sequence>MVRREIISLLHDFWGVIVSILFVFSIIIVSEILRKAGRFDSEFTRKFVHIGVSHWWLLAMLLIDDMRYALIPPALFVALNYYSYKNNLFKGMERQESSDLGTVYFPVSLLILILLTWKGGLLGGDFEHIGLAGVLAMGYGDGFAAIFGKKWGKLKYRVFKSEKSLEGSGAMFVFSFPSIAASLGAFLGVDPHIFRVSFVAALTASTAEALSPSGTDNLSVPLATALSSYYLLYVLKDIGVFLFIYMASIGFLLSFLIAYAAYRKNSLTLDGSAGATLLGTLMYATSGIFGSLLMVLFFISSSLLSHFKKSTKSDVARKFDKTGRRDAMQVFANGGVGLFYSVLYYITKNPSYLVLLAISFAAANADTWATELGVLSTARPISLRNFRRVERGTSGAVSLPGTLAALSGALFIGILTPVAFKLMGLFDPVLTGLGKTFIITLGGFLGSLIDSLLGATCQGVYYSEELKTETEKRFSFGRENRLVRGFGFVNNDLVNFLSIAISTALFAGMV</sequence>
<organism evidence="7 8">
    <name type="scientific">Fervidicola ferrireducens</name>
    <dbReference type="NCBI Taxonomy" id="520764"/>
    <lineage>
        <taxon>Bacteria</taxon>
        <taxon>Bacillati</taxon>
        <taxon>Bacillota</taxon>
        <taxon>Clostridia</taxon>
        <taxon>Thermosediminibacterales</taxon>
        <taxon>Thermosediminibacteraceae</taxon>
        <taxon>Fervidicola</taxon>
    </lineage>
</organism>
<feature type="transmembrane region" description="Helical" evidence="6">
    <location>
        <begin position="352"/>
        <end position="375"/>
    </location>
</feature>
<dbReference type="AlphaFoldDB" id="A0A140LCW0"/>
<dbReference type="GO" id="GO:0016020">
    <property type="term" value="C:membrane"/>
    <property type="evidence" value="ECO:0007669"/>
    <property type="project" value="UniProtKB-SubCell"/>
</dbReference>
<keyword evidence="5 6" id="KW-0472">Membrane</keyword>
<dbReference type="Proteomes" id="UP000070427">
    <property type="component" value="Unassembled WGS sequence"/>
</dbReference>
<evidence type="ECO:0000256" key="6">
    <source>
        <dbReference type="SAM" id="Phobius"/>
    </source>
</evidence>
<keyword evidence="3 6" id="KW-0812">Transmembrane</keyword>
<dbReference type="STRING" id="520764.AN618_04510"/>
<evidence type="ECO:0000256" key="5">
    <source>
        <dbReference type="ARBA" id="ARBA00023136"/>
    </source>
</evidence>
<dbReference type="OrthoDB" id="8149352at2"/>
<feature type="transmembrane region" description="Helical" evidence="6">
    <location>
        <begin position="282"/>
        <end position="307"/>
    </location>
</feature>
<feature type="transmembrane region" description="Helical" evidence="6">
    <location>
        <begin position="100"/>
        <end position="117"/>
    </location>
</feature>
<dbReference type="InterPro" id="IPR002794">
    <property type="entry name" value="DUF92_TMEM19"/>
</dbReference>
<dbReference type="PANTHER" id="PTHR13353">
    <property type="entry name" value="TRANSMEMBRANE PROTEIN 19"/>
    <property type="match status" value="1"/>
</dbReference>
<keyword evidence="4 6" id="KW-1133">Transmembrane helix</keyword>
<evidence type="ECO:0000256" key="2">
    <source>
        <dbReference type="ARBA" id="ARBA00009012"/>
    </source>
</evidence>
<feature type="transmembrane region" description="Helical" evidence="6">
    <location>
        <begin position="12"/>
        <end position="33"/>
    </location>
</feature>
<reference evidence="7 8" key="1">
    <citation type="submission" date="2015-12" db="EMBL/GenBank/DDBJ databases">
        <title>Draft genome sequnece of Fervidicola ferrireducens strain Y170.</title>
        <authorList>
            <person name="Patel B.K."/>
        </authorList>
    </citation>
    <scope>NUCLEOTIDE SEQUENCE [LARGE SCALE GENOMIC DNA]</scope>
    <source>
        <strain evidence="7 8">Y170</strain>
    </source>
</reference>
<dbReference type="RefSeq" id="WP_066351543.1">
    <property type="nucleotide sequence ID" value="NZ_LOED01000003.1"/>
</dbReference>
<dbReference type="InParanoid" id="A0A140LCW0"/>
<feature type="transmembrane region" description="Helical" evidence="6">
    <location>
        <begin position="482"/>
        <end position="507"/>
    </location>
</feature>
<evidence type="ECO:0000256" key="3">
    <source>
        <dbReference type="ARBA" id="ARBA00022692"/>
    </source>
</evidence>
<dbReference type="EMBL" id="LOED01000003">
    <property type="protein sequence ID" value="KXG78385.1"/>
    <property type="molecule type" value="Genomic_DNA"/>
</dbReference>
<protein>
    <submittedName>
        <fullName evidence="7">Phytol kinase</fullName>
        <ecNumber evidence="7">2.7.1.182</ecNumber>
    </submittedName>
</protein>
<feature type="transmembrane region" description="Helical" evidence="6">
    <location>
        <begin position="327"/>
        <end position="346"/>
    </location>
</feature>
<keyword evidence="8" id="KW-1185">Reference proteome</keyword>
<comment type="subcellular location">
    <subcellularLocation>
        <location evidence="1">Membrane</location>
        <topology evidence="1">Multi-pass membrane protein</topology>
    </subcellularLocation>
</comment>
<comment type="caution">
    <text evidence="7">The sequence shown here is derived from an EMBL/GenBank/DDBJ whole genome shotgun (WGS) entry which is preliminary data.</text>
</comment>
<proteinExistence type="inferred from homology"/>
<feature type="transmembrane region" description="Helical" evidence="6">
    <location>
        <begin position="436"/>
        <end position="461"/>
    </location>
</feature>